<comment type="function">
    <text evidence="8">Essential subunit of the Sec protein translocation channel SecYEG. Clamps together the 2 halves of SecY. May contact the channel plug during translocation.</text>
</comment>
<keyword evidence="7 8" id="KW-0472">Membrane</keyword>
<dbReference type="GO" id="GO:0009306">
    <property type="term" value="P:protein secretion"/>
    <property type="evidence" value="ECO:0007669"/>
    <property type="project" value="UniProtKB-UniRule"/>
</dbReference>
<dbReference type="InterPro" id="IPR005807">
    <property type="entry name" value="SecE_bac"/>
</dbReference>
<dbReference type="NCBIfam" id="TIGR00964">
    <property type="entry name" value="secE_bact"/>
    <property type="match status" value="1"/>
</dbReference>
<organism evidence="9 10">
    <name type="scientific">Clostridium fermenticellae</name>
    <dbReference type="NCBI Taxonomy" id="2068654"/>
    <lineage>
        <taxon>Bacteria</taxon>
        <taxon>Bacillati</taxon>
        <taxon>Bacillota</taxon>
        <taxon>Clostridia</taxon>
        <taxon>Eubacteriales</taxon>
        <taxon>Clostridiaceae</taxon>
        <taxon>Clostridium</taxon>
    </lineage>
</organism>
<dbReference type="Proteomes" id="UP000266301">
    <property type="component" value="Chromosome"/>
</dbReference>
<keyword evidence="5 8" id="KW-1133">Transmembrane helix</keyword>
<dbReference type="GO" id="GO:0065002">
    <property type="term" value="P:intracellular protein transmembrane transport"/>
    <property type="evidence" value="ECO:0007669"/>
    <property type="project" value="UniProtKB-UniRule"/>
</dbReference>
<evidence type="ECO:0000256" key="5">
    <source>
        <dbReference type="ARBA" id="ARBA00022989"/>
    </source>
</evidence>
<protein>
    <recommendedName>
        <fullName evidence="8">Protein translocase subunit SecE</fullName>
    </recommendedName>
</protein>
<sequence length="76" mass="8351">MAVDNNVKKVKGSAASGSGFIGFLKELLSEHKRITWASKDKVKKATITVMIFCVVCIVIVGVLDFGFNNLFKLVFK</sequence>
<keyword evidence="6 8" id="KW-0811">Translocation</keyword>
<dbReference type="InterPro" id="IPR038379">
    <property type="entry name" value="SecE_sf"/>
</dbReference>
<evidence type="ECO:0000256" key="8">
    <source>
        <dbReference type="HAMAP-Rule" id="MF_00422"/>
    </source>
</evidence>
<dbReference type="InterPro" id="IPR001901">
    <property type="entry name" value="Translocase_SecE/Sec61-g"/>
</dbReference>
<comment type="similarity">
    <text evidence="8">Belongs to the SecE/SEC61-gamma family.</text>
</comment>
<dbReference type="KEGG" id="cfer:D4Z93_01240"/>
<evidence type="ECO:0000313" key="9">
    <source>
        <dbReference type="EMBL" id="AYD39239.1"/>
    </source>
</evidence>
<evidence type="ECO:0000256" key="2">
    <source>
        <dbReference type="ARBA" id="ARBA00022448"/>
    </source>
</evidence>
<dbReference type="Gene3D" id="1.20.5.1030">
    <property type="entry name" value="Preprotein translocase secy subunit"/>
    <property type="match status" value="1"/>
</dbReference>
<dbReference type="RefSeq" id="WP_119969950.1">
    <property type="nucleotide sequence ID" value="NZ_CP032416.1"/>
</dbReference>
<reference evidence="9 10" key="1">
    <citation type="journal article" date="2019" name="Int. J. Syst. Evol. Microbiol.">
        <title>Clostridium fermenticellae sp. nov., isolated from the mud in a fermentation cellar for the production of the Chinese liquor, baijiu.</title>
        <authorList>
            <person name="Xu P.X."/>
            <person name="Chai L.J."/>
            <person name="Qiu T."/>
            <person name="Zhang X.J."/>
            <person name="Lu Z.M."/>
            <person name="Xiao C."/>
            <person name="Wang S.T."/>
            <person name="Shen C.H."/>
            <person name="Shi J.S."/>
            <person name="Xu Z.H."/>
        </authorList>
    </citation>
    <scope>NUCLEOTIDE SEQUENCE [LARGE SCALE GENOMIC DNA]</scope>
    <source>
        <strain evidence="9 10">JN500901</strain>
    </source>
</reference>
<dbReference type="Pfam" id="PF00584">
    <property type="entry name" value="SecE"/>
    <property type="match status" value="1"/>
</dbReference>
<proteinExistence type="inferred from homology"/>
<dbReference type="GO" id="GO:0043952">
    <property type="term" value="P:protein transport by the Sec complex"/>
    <property type="evidence" value="ECO:0007669"/>
    <property type="project" value="UniProtKB-UniRule"/>
</dbReference>
<evidence type="ECO:0000256" key="1">
    <source>
        <dbReference type="ARBA" id="ARBA00004370"/>
    </source>
</evidence>
<evidence type="ECO:0000256" key="7">
    <source>
        <dbReference type="ARBA" id="ARBA00023136"/>
    </source>
</evidence>
<accession>A0A386H0P6</accession>
<evidence type="ECO:0000313" key="10">
    <source>
        <dbReference type="Proteomes" id="UP000266301"/>
    </source>
</evidence>
<dbReference type="GO" id="GO:0005886">
    <property type="term" value="C:plasma membrane"/>
    <property type="evidence" value="ECO:0007669"/>
    <property type="project" value="UniProtKB-SubCell"/>
</dbReference>
<gene>
    <name evidence="8 9" type="primary">secE</name>
    <name evidence="9" type="ORF">D4Z93_01240</name>
</gene>
<dbReference type="EMBL" id="CP032416">
    <property type="protein sequence ID" value="AYD39239.1"/>
    <property type="molecule type" value="Genomic_DNA"/>
</dbReference>
<dbReference type="GO" id="GO:0006605">
    <property type="term" value="P:protein targeting"/>
    <property type="evidence" value="ECO:0007669"/>
    <property type="project" value="UniProtKB-UniRule"/>
</dbReference>
<keyword evidence="8" id="KW-1003">Cell membrane</keyword>
<keyword evidence="3 8" id="KW-0812">Transmembrane</keyword>
<evidence type="ECO:0000256" key="6">
    <source>
        <dbReference type="ARBA" id="ARBA00023010"/>
    </source>
</evidence>
<feature type="transmembrane region" description="Helical" evidence="8">
    <location>
        <begin position="47"/>
        <end position="67"/>
    </location>
</feature>
<dbReference type="HAMAP" id="MF_00422">
    <property type="entry name" value="SecE"/>
    <property type="match status" value="1"/>
</dbReference>
<keyword evidence="10" id="KW-1185">Reference proteome</keyword>
<keyword evidence="4 8" id="KW-0653">Protein transport</keyword>
<keyword evidence="2 8" id="KW-0813">Transport</keyword>
<evidence type="ECO:0000256" key="3">
    <source>
        <dbReference type="ARBA" id="ARBA00022692"/>
    </source>
</evidence>
<comment type="subcellular location">
    <subcellularLocation>
        <location evidence="8">Cell membrane</location>
        <topology evidence="8">Single-pass membrane protein</topology>
    </subcellularLocation>
    <subcellularLocation>
        <location evidence="1">Membrane</location>
    </subcellularLocation>
</comment>
<dbReference type="GO" id="GO:0008320">
    <property type="term" value="F:protein transmembrane transporter activity"/>
    <property type="evidence" value="ECO:0007669"/>
    <property type="project" value="UniProtKB-UniRule"/>
</dbReference>
<comment type="subunit">
    <text evidence="8">Component of the Sec protein translocase complex. Heterotrimer consisting of SecY, SecE and SecG subunits. The heterotrimers can form oligomers, although 1 heterotrimer is thought to be able to translocate proteins. Interacts with the ribosome. Interacts with SecDF, and other proteins may be involved. Interacts with SecA.</text>
</comment>
<dbReference type="AlphaFoldDB" id="A0A386H0P6"/>
<name>A0A386H0P6_9CLOT</name>
<evidence type="ECO:0000256" key="4">
    <source>
        <dbReference type="ARBA" id="ARBA00022927"/>
    </source>
</evidence>